<dbReference type="AlphaFoldDB" id="A0A5N0V7Y7"/>
<accession>A0A5N0V7Y7</accession>
<reference evidence="1" key="1">
    <citation type="submission" date="2019-09" db="EMBL/GenBank/DDBJ databases">
        <authorList>
            <person name="Teo W.F.A."/>
            <person name="Duangmal K."/>
        </authorList>
    </citation>
    <scope>NUCLEOTIDE SEQUENCE [LARGE SCALE GENOMIC DNA]</scope>
    <source>
        <strain evidence="1">K81G1</strain>
    </source>
</reference>
<name>A0A5N0V7Y7_9PSEU</name>
<dbReference type="Proteomes" id="UP000319769">
    <property type="component" value="Unassembled WGS sequence"/>
</dbReference>
<proteinExistence type="predicted"/>
<protein>
    <submittedName>
        <fullName evidence="1">Uncharacterized protein</fullName>
    </submittedName>
</protein>
<organism evidence="1 2">
    <name type="scientific">Amycolatopsis acidicola</name>
    <dbReference type="NCBI Taxonomy" id="2596893"/>
    <lineage>
        <taxon>Bacteria</taxon>
        <taxon>Bacillati</taxon>
        <taxon>Actinomycetota</taxon>
        <taxon>Actinomycetes</taxon>
        <taxon>Pseudonocardiales</taxon>
        <taxon>Pseudonocardiaceae</taxon>
        <taxon>Amycolatopsis</taxon>
    </lineage>
</organism>
<dbReference type="OrthoDB" id="3629463at2"/>
<keyword evidence="2" id="KW-1185">Reference proteome</keyword>
<dbReference type="RefSeq" id="WP_144755268.1">
    <property type="nucleotide sequence ID" value="NZ_VMNW02000018.1"/>
</dbReference>
<sequence length="110" mass="11382">MSGAVLMAPATAGAAEATPALVHATPENECKLNVRAGTDVGSPLLGTLTCDNYTTCTNVGDVQCGPFVTGGVYSCVGADKKQLTDNRWAEVNWRSPQKSYIAVGCAAFRA</sequence>
<evidence type="ECO:0000313" key="1">
    <source>
        <dbReference type="EMBL" id="KAA9161141.1"/>
    </source>
</evidence>
<gene>
    <name evidence="1" type="ORF">FPZ12_015420</name>
</gene>
<dbReference type="EMBL" id="VMNW02000018">
    <property type="protein sequence ID" value="KAA9161141.1"/>
    <property type="molecule type" value="Genomic_DNA"/>
</dbReference>
<comment type="caution">
    <text evidence="1">The sequence shown here is derived from an EMBL/GenBank/DDBJ whole genome shotgun (WGS) entry which is preliminary data.</text>
</comment>
<evidence type="ECO:0000313" key="2">
    <source>
        <dbReference type="Proteomes" id="UP000319769"/>
    </source>
</evidence>